<feature type="region of interest" description="Disordered" evidence="1">
    <location>
        <begin position="135"/>
        <end position="155"/>
    </location>
</feature>
<protein>
    <submittedName>
        <fullName evidence="3">Uncharacterized protein</fullName>
    </submittedName>
</protein>
<name>A0A436ZT10_ARTFL</name>
<sequence>MFFALGNLLAAAALFKALPVKAAPYPFVLEERTGSGGCNADNLLRLLRTPSNLPEALPFCSSYLGLPASTTTVSTVTPTVTSYTTAVTIETALFTESPVVSLTLTATETSVIVATTTITVGVQAPYERLARHCTSTTSRASTTKSTTSFPEKVTGTTYEPSRISSACSCLTIPIAISSVTATAPEVTQTITVSSTSSTSETVTITSTESISITETTTVFSTVTETSTNAASPTAYALKVVAPGTPDDGYFVYNRNENPTNTGPNASQVFPITSDDSQATKFLFNADGTLEIAVSSTLYTSSVVGQESSAWVHFNHPSLDFEALYSNKRTSINGCGSCITVKWQKDSVTGFVTPSNVAKVVSICTLPNTGYGRGVYFGMPTNNFYACIAANLLLVPLY</sequence>
<evidence type="ECO:0000256" key="1">
    <source>
        <dbReference type="SAM" id="MobiDB-lite"/>
    </source>
</evidence>
<proteinExistence type="predicted"/>
<keyword evidence="4" id="KW-1185">Reference proteome</keyword>
<dbReference type="EMBL" id="SAEB01000012">
    <property type="protein sequence ID" value="RVD82059.1"/>
    <property type="molecule type" value="Genomic_DNA"/>
</dbReference>
<dbReference type="RefSeq" id="XP_067487603.1">
    <property type="nucleotide sequence ID" value="XM_067639857.1"/>
</dbReference>
<evidence type="ECO:0000313" key="3">
    <source>
        <dbReference type="EMBL" id="RVD82059.1"/>
    </source>
</evidence>
<dbReference type="Proteomes" id="UP000283090">
    <property type="component" value="Unassembled WGS sequence"/>
</dbReference>
<dbReference type="GeneID" id="93592213"/>
<reference evidence="3 4" key="1">
    <citation type="submission" date="2019-01" db="EMBL/GenBank/DDBJ databases">
        <title>Intercellular communication is required for trap formation in the nematode-trapping fungus Duddingtonia flagrans.</title>
        <authorList>
            <person name="Youssar L."/>
            <person name="Wernet V."/>
            <person name="Hensel N."/>
            <person name="Hildebrandt H.-G."/>
            <person name="Fischer R."/>
        </authorList>
    </citation>
    <scope>NUCLEOTIDE SEQUENCE [LARGE SCALE GENOMIC DNA]</scope>
    <source>
        <strain evidence="3 4">CBS H-5679</strain>
    </source>
</reference>
<evidence type="ECO:0000256" key="2">
    <source>
        <dbReference type="SAM" id="SignalP"/>
    </source>
</evidence>
<dbReference type="AlphaFoldDB" id="A0A436ZT10"/>
<evidence type="ECO:0000313" key="4">
    <source>
        <dbReference type="Proteomes" id="UP000283090"/>
    </source>
</evidence>
<gene>
    <name evidence="3" type="ORF">DFL_009902</name>
</gene>
<organism evidence="3 4">
    <name type="scientific">Arthrobotrys flagrans</name>
    <name type="common">Nematode-trapping fungus</name>
    <name type="synonym">Trichothecium flagrans</name>
    <dbReference type="NCBI Taxonomy" id="97331"/>
    <lineage>
        <taxon>Eukaryota</taxon>
        <taxon>Fungi</taxon>
        <taxon>Dikarya</taxon>
        <taxon>Ascomycota</taxon>
        <taxon>Pezizomycotina</taxon>
        <taxon>Orbiliomycetes</taxon>
        <taxon>Orbiliales</taxon>
        <taxon>Orbiliaceae</taxon>
        <taxon>Arthrobotrys</taxon>
    </lineage>
</organism>
<dbReference type="VEuPathDB" id="FungiDB:DFL_009902"/>
<keyword evidence="2" id="KW-0732">Signal</keyword>
<feature type="chain" id="PRO_5019087180" evidence="2">
    <location>
        <begin position="23"/>
        <end position="397"/>
    </location>
</feature>
<accession>A0A436ZT10</accession>
<feature type="signal peptide" evidence="2">
    <location>
        <begin position="1"/>
        <end position="22"/>
    </location>
</feature>
<comment type="caution">
    <text evidence="3">The sequence shown here is derived from an EMBL/GenBank/DDBJ whole genome shotgun (WGS) entry which is preliminary data.</text>
</comment>
<dbReference type="OrthoDB" id="10031947at2759"/>
<feature type="compositionally biased region" description="Low complexity" evidence="1">
    <location>
        <begin position="135"/>
        <end position="148"/>
    </location>
</feature>